<protein>
    <recommendedName>
        <fullName evidence="1">Protein kinase domain-containing protein</fullName>
    </recommendedName>
</protein>
<dbReference type="OrthoDB" id="10261027at2759"/>
<dbReference type="GO" id="GO:0005524">
    <property type="term" value="F:ATP binding"/>
    <property type="evidence" value="ECO:0007669"/>
    <property type="project" value="InterPro"/>
</dbReference>
<dbReference type="InterPro" id="IPR000719">
    <property type="entry name" value="Prot_kinase_dom"/>
</dbReference>
<keyword evidence="3" id="KW-1185">Reference proteome</keyword>
<organism evidence="2 3">
    <name type="scientific">Collybiopsis confluens</name>
    <dbReference type="NCBI Taxonomy" id="2823264"/>
    <lineage>
        <taxon>Eukaryota</taxon>
        <taxon>Fungi</taxon>
        <taxon>Dikarya</taxon>
        <taxon>Basidiomycota</taxon>
        <taxon>Agaricomycotina</taxon>
        <taxon>Agaricomycetes</taxon>
        <taxon>Agaricomycetidae</taxon>
        <taxon>Agaricales</taxon>
        <taxon>Marasmiineae</taxon>
        <taxon>Omphalotaceae</taxon>
        <taxon>Collybiopsis</taxon>
    </lineage>
</organism>
<dbReference type="InterPro" id="IPR046522">
    <property type="entry name" value="DUF6699"/>
</dbReference>
<feature type="domain" description="Protein kinase" evidence="1">
    <location>
        <begin position="1"/>
        <end position="348"/>
    </location>
</feature>
<dbReference type="SUPFAM" id="SSF56112">
    <property type="entry name" value="Protein kinase-like (PK-like)"/>
    <property type="match status" value="1"/>
</dbReference>
<dbReference type="InterPro" id="IPR001245">
    <property type="entry name" value="Ser-Thr/Tyr_kinase_cat_dom"/>
</dbReference>
<gene>
    <name evidence="2" type="ORF">D9757_013109</name>
</gene>
<dbReference type="InterPro" id="IPR008266">
    <property type="entry name" value="Tyr_kinase_AS"/>
</dbReference>
<dbReference type="InterPro" id="IPR011009">
    <property type="entry name" value="Kinase-like_dom_sf"/>
</dbReference>
<dbReference type="PROSITE" id="PS00109">
    <property type="entry name" value="PROTEIN_KINASE_TYR"/>
    <property type="match status" value="1"/>
</dbReference>
<dbReference type="PANTHER" id="PTHR44329">
    <property type="entry name" value="SERINE/THREONINE-PROTEIN KINASE TNNI3K-RELATED"/>
    <property type="match status" value="1"/>
</dbReference>
<name>A0A8H5CXY2_9AGAR</name>
<dbReference type="Gene3D" id="1.10.510.10">
    <property type="entry name" value="Transferase(Phosphotransferase) domain 1"/>
    <property type="match status" value="1"/>
</dbReference>
<dbReference type="Proteomes" id="UP000518752">
    <property type="component" value="Unassembled WGS sequence"/>
</dbReference>
<comment type="caution">
    <text evidence="2">The sequence shown here is derived from an EMBL/GenBank/DDBJ whole genome shotgun (WGS) entry which is preliminary data.</text>
</comment>
<dbReference type="InterPro" id="IPR051681">
    <property type="entry name" value="Ser/Thr_Kinases-Pseudokinases"/>
</dbReference>
<evidence type="ECO:0000313" key="3">
    <source>
        <dbReference type="Proteomes" id="UP000518752"/>
    </source>
</evidence>
<reference evidence="2 3" key="1">
    <citation type="journal article" date="2020" name="ISME J.">
        <title>Uncovering the hidden diversity of litter-decomposition mechanisms in mushroom-forming fungi.</title>
        <authorList>
            <person name="Floudas D."/>
            <person name="Bentzer J."/>
            <person name="Ahren D."/>
            <person name="Johansson T."/>
            <person name="Persson P."/>
            <person name="Tunlid A."/>
        </authorList>
    </citation>
    <scope>NUCLEOTIDE SEQUENCE [LARGE SCALE GENOMIC DNA]</scope>
    <source>
        <strain evidence="2 3">CBS 406.79</strain>
    </source>
</reference>
<accession>A0A8H5CXY2</accession>
<dbReference type="PROSITE" id="PS50011">
    <property type="entry name" value="PROTEIN_KINASE_DOM"/>
    <property type="match status" value="1"/>
</dbReference>
<dbReference type="GO" id="GO:0004674">
    <property type="term" value="F:protein serine/threonine kinase activity"/>
    <property type="evidence" value="ECO:0007669"/>
    <property type="project" value="TreeGrafter"/>
</dbReference>
<dbReference type="Pfam" id="PF07714">
    <property type="entry name" value="PK_Tyr_Ser-Thr"/>
    <property type="match status" value="1"/>
</dbReference>
<proteinExistence type="predicted"/>
<dbReference type="EMBL" id="JAACJN010000308">
    <property type="protein sequence ID" value="KAF5349404.1"/>
    <property type="molecule type" value="Genomic_DNA"/>
</dbReference>
<sequence length="607" mass="68689">MYPYQTNDELGSNPDITQLLLRVLHEYETVIASQGSISSTSQEIFQWLDILEAQRLLDHLQLVLDRAEMIDEGSNHTIFLKMLRFLSRKFDILPTSLTLPDVSRHGNNSVAGGGFADIWHGSIGMVESLVCIKVLRLNIEQDENQRALIRKEFLHEALIWRQLKHPNVLPLLGFLDIAAGLDYLHTRSPPIIHGDIRGANILVNASGHCCLADFGLSVITTTSEAWSSATTSAMKGAIRWMAPEYVRQDGSTDTLSNHTPRDVYAFGCTIFEIITGKIPFYDRKTDVAVLLSLISGERPVRPRDIWYPEAVWEIATSCWAEDAQSRLNAATIYDRFKLMRTDPINSFMNFQHSPRKFDAFKWNHILNMTSEQELLRWFDLGMVERIKKHIESISNIHSFLPSSAYEFAEGSHYGPVLDSFLVRVLDINPKLNPLLKPRPQSFIFDEGHAHLTWNMSLSSYMVHRSTDSEDATWSDGRDSPATFPRVAFMRVISPNLPFIFDISASDPDIGVTCGDLVDGIAESMREQCGKAIYESLSDSRQRLIAESYRRNRSQVPGVPGSTLGDGLRRLDFLGEKSMWGGIREDLKLVKEICGQPLSRTWLLECIQ</sequence>
<evidence type="ECO:0000313" key="2">
    <source>
        <dbReference type="EMBL" id="KAF5349404.1"/>
    </source>
</evidence>
<evidence type="ECO:0000259" key="1">
    <source>
        <dbReference type="PROSITE" id="PS50011"/>
    </source>
</evidence>
<dbReference type="Pfam" id="PF20415">
    <property type="entry name" value="DUF6699"/>
    <property type="match status" value="1"/>
</dbReference>
<dbReference type="AlphaFoldDB" id="A0A8H5CXY2"/>
<dbReference type="Gene3D" id="3.30.200.20">
    <property type="entry name" value="Phosphorylase Kinase, domain 1"/>
    <property type="match status" value="1"/>
</dbReference>